<evidence type="ECO:0000256" key="1">
    <source>
        <dbReference type="ARBA" id="ARBA00008206"/>
    </source>
</evidence>
<protein>
    <submittedName>
        <fullName evidence="3">Chorismate mutase</fullName>
    </submittedName>
</protein>
<reference evidence="3" key="1">
    <citation type="journal article" date="2020" name="mSystems">
        <title>Genome- and Community-Level Interaction Insights into Carbon Utilization and Element Cycling Functions of Hydrothermarchaeota in Hydrothermal Sediment.</title>
        <authorList>
            <person name="Zhou Z."/>
            <person name="Liu Y."/>
            <person name="Xu W."/>
            <person name="Pan J."/>
            <person name="Luo Z.H."/>
            <person name="Li M."/>
        </authorList>
    </citation>
    <scope>NUCLEOTIDE SEQUENCE [LARGE SCALE GENOMIC DNA]</scope>
    <source>
        <strain evidence="3">SpSt-418</strain>
    </source>
</reference>
<dbReference type="CDD" id="cd16338">
    <property type="entry name" value="CpcT"/>
    <property type="match status" value="1"/>
</dbReference>
<proteinExistence type="inferred from homology"/>
<sequence length="222" mass="24964">MVKQTVSLYQIGQVGIPAIALFFSHVPALAELPLDQQAQEVVQRLTGKMDTTRQAASNPKVAKVQMTTCLLQQPEANQSRFLLYQEQALLEDLSKPYRQRFLEISPQPFSQTVRSRAFKPTNPTAFVNFCDRPLVQRVFSPQDLGEAVCSVFLKRVGEDYVGVTPVTGCPANVRGAVRITNQITLRKDEMDTWDRGFDAKGKQVWGAQSEAYQFRRTVTPEP</sequence>
<dbReference type="PANTHER" id="PTHR35137">
    <property type="entry name" value="CHROMOPHORE LYASE CRL, CHLOROPLASTIC"/>
    <property type="match status" value="1"/>
</dbReference>
<comment type="similarity">
    <text evidence="1">Belongs to the CpcT/CpeT biliprotein lyase family.</text>
</comment>
<name>A0A7C3PSJ0_9CYAN</name>
<dbReference type="GO" id="GO:0016829">
    <property type="term" value="F:lyase activity"/>
    <property type="evidence" value="ECO:0007669"/>
    <property type="project" value="UniProtKB-KW"/>
</dbReference>
<accession>A0A7C3PSJ0</accession>
<keyword evidence="2" id="KW-0456">Lyase</keyword>
<evidence type="ECO:0000256" key="2">
    <source>
        <dbReference type="ARBA" id="ARBA00023239"/>
    </source>
</evidence>
<dbReference type="InterPro" id="IPR038672">
    <property type="entry name" value="CpcT/CpeT_sf"/>
</dbReference>
<organism evidence="3">
    <name type="scientific">Oscillatoriales cyanobacterium SpSt-418</name>
    <dbReference type="NCBI Taxonomy" id="2282169"/>
    <lineage>
        <taxon>Bacteria</taxon>
        <taxon>Bacillati</taxon>
        <taxon>Cyanobacteriota</taxon>
        <taxon>Cyanophyceae</taxon>
        <taxon>Oscillatoriophycideae</taxon>
        <taxon>Oscillatoriales</taxon>
    </lineage>
</organism>
<comment type="caution">
    <text evidence="3">The sequence shown here is derived from an EMBL/GenBank/DDBJ whole genome shotgun (WGS) entry which is preliminary data.</text>
</comment>
<dbReference type="EMBL" id="DSRU01000294">
    <property type="protein sequence ID" value="HFN00142.1"/>
    <property type="molecule type" value="Genomic_DNA"/>
</dbReference>
<evidence type="ECO:0000313" key="3">
    <source>
        <dbReference type="EMBL" id="HFN00142.1"/>
    </source>
</evidence>
<dbReference type="InterPro" id="IPR010404">
    <property type="entry name" value="CpcT/CpeT"/>
</dbReference>
<dbReference type="PANTHER" id="PTHR35137:SF1">
    <property type="entry name" value="CHROMOPHORE LYASE CRL, CHLOROPLASTIC"/>
    <property type="match status" value="1"/>
</dbReference>
<gene>
    <name evidence="3" type="ORF">ENR64_20765</name>
</gene>
<dbReference type="Gene3D" id="2.40.128.590">
    <property type="entry name" value="CpcT/CpeT domain"/>
    <property type="match status" value="1"/>
</dbReference>
<dbReference type="AlphaFoldDB" id="A0A7C3PSJ0"/>
<dbReference type="Pfam" id="PF06206">
    <property type="entry name" value="CpeT"/>
    <property type="match status" value="1"/>
</dbReference>